<organism evidence="4 5">
    <name type="scientific">Actinocrispum wychmicini</name>
    <dbReference type="NCBI Taxonomy" id="1213861"/>
    <lineage>
        <taxon>Bacteria</taxon>
        <taxon>Bacillati</taxon>
        <taxon>Actinomycetota</taxon>
        <taxon>Actinomycetes</taxon>
        <taxon>Pseudonocardiales</taxon>
        <taxon>Pseudonocardiaceae</taxon>
        <taxon>Actinocrispum</taxon>
    </lineage>
</organism>
<evidence type="ECO:0000313" key="4">
    <source>
        <dbReference type="EMBL" id="TCO55186.1"/>
    </source>
</evidence>
<protein>
    <submittedName>
        <fullName evidence="4">Tetratricopeptide repeat protein</fullName>
    </submittedName>
</protein>
<keyword evidence="3" id="KW-1133">Transmembrane helix</keyword>
<dbReference type="OrthoDB" id="5477158at2"/>
<reference evidence="4 5" key="1">
    <citation type="submission" date="2019-03" db="EMBL/GenBank/DDBJ databases">
        <title>Genomic Encyclopedia of Type Strains, Phase IV (KMG-IV): sequencing the most valuable type-strain genomes for metagenomic binning, comparative biology and taxonomic classification.</title>
        <authorList>
            <person name="Goeker M."/>
        </authorList>
    </citation>
    <scope>NUCLEOTIDE SEQUENCE [LARGE SCALE GENOMIC DNA]</scope>
    <source>
        <strain evidence="4 5">DSM 45934</strain>
    </source>
</reference>
<dbReference type="SMART" id="SM00028">
    <property type="entry name" value="TPR"/>
    <property type="match status" value="3"/>
</dbReference>
<keyword evidence="3" id="KW-0472">Membrane</keyword>
<evidence type="ECO:0000313" key="5">
    <source>
        <dbReference type="Proteomes" id="UP000295680"/>
    </source>
</evidence>
<dbReference type="SUPFAM" id="SSF48452">
    <property type="entry name" value="TPR-like"/>
    <property type="match status" value="2"/>
</dbReference>
<proteinExistence type="predicted"/>
<dbReference type="RefSeq" id="WP_132122932.1">
    <property type="nucleotide sequence ID" value="NZ_SLWS01000008.1"/>
</dbReference>
<name>A0A4R2JE74_9PSEU</name>
<keyword evidence="5" id="KW-1185">Reference proteome</keyword>
<keyword evidence="3" id="KW-0812">Transmembrane</keyword>
<evidence type="ECO:0000256" key="2">
    <source>
        <dbReference type="ARBA" id="ARBA00022803"/>
    </source>
</evidence>
<gene>
    <name evidence="4" type="ORF">EV192_108476</name>
</gene>
<sequence length="469" mass="50327">MSVRIDARGRGLSGRAHGDPGGVAALLEPPFLKPEAGGLRRWWPVPALLVGIATVLSVFAGYSAPIEAVPSTAHAGRQTLLAQSVATLQASLRERPDDPLAWARLGSSYVELARITVDPTYYAKAQGALERSIRLKPAGNGPAMMGMGALANARHDFTVAKDWGAKAQAAQPSTAEVYGVLADSLTQLGDDQGSADAVQRMLDLKPNVSSFTRASYYFEMHGRDDDARSAMDRALGAAGAPDEIAFSRYYLGELAFNSGRLDDADAQYTQGLHVVPDDASLTEGHAKVLAARVQYAQALDLYKRLVSRAPLPQYLLEYAELLDVSGRPDEAAQQYSVITQQQRLLEASGATDDLSAAQVAADHGDKAEAVRRAQAEWGRRQSVFVADAMAWALHVNGRDAEALPYTAKAAALGWHNATFAYHRGMIEAGLGQVADAEQDLARALDINPYFSPVHAPVAKKKLAELRNTR</sequence>
<dbReference type="InterPro" id="IPR011990">
    <property type="entry name" value="TPR-like_helical_dom_sf"/>
</dbReference>
<dbReference type="Pfam" id="PF13432">
    <property type="entry name" value="TPR_16"/>
    <property type="match status" value="1"/>
</dbReference>
<dbReference type="Proteomes" id="UP000295680">
    <property type="component" value="Unassembled WGS sequence"/>
</dbReference>
<evidence type="ECO:0000256" key="1">
    <source>
        <dbReference type="ARBA" id="ARBA00022737"/>
    </source>
</evidence>
<dbReference type="EMBL" id="SLWS01000008">
    <property type="protein sequence ID" value="TCO55186.1"/>
    <property type="molecule type" value="Genomic_DNA"/>
</dbReference>
<feature type="transmembrane region" description="Helical" evidence="3">
    <location>
        <begin position="42"/>
        <end position="62"/>
    </location>
</feature>
<dbReference type="InterPro" id="IPR050498">
    <property type="entry name" value="Ycf3"/>
</dbReference>
<evidence type="ECO:0000256" key="3">
    <source>
        <dbReference type="SAM" id="Phobius"/>
    </source>
</evidence>
<keyword evidence="1" id="KW-0677">Repeat</keyword>
<dbReference type="InterPro" id="IPR019734">
    <property type="entry name" value="TPR_rpt"/>
</dbReference>
<dbReference type="Gene3D" id="1.25.40.10">
    <property type="entry name" value="Tetratricopeptide repeat domain"/>
    <property type="match status" value="3"/>
</dbReference>
<keyword evidence="2" id="KW-0802">TPR repeat</keyword>
<dbReference type="PANTHER" id="PTHR44858:SF1">
    <property type="entry name" value="UDP-N-ACETYLGLUCOSAMINE--PEPTIDE N-ACETYLGLUCOSAMINYLTRANSFERASE SPINDLY-RELATED"/>
    <property type="match status" value="1"/>
</dbReference>
<accession>A0A4R2JE74</accession>
<dbReference type="PANTHER" id="PTHR44858">
    <property type="entry name" value="TETRATRICOPEPTIDE REPEAT PROTEIN 6"/>
    <property type="match status" value="1"/>
</dbReference>
<comment type="caution">
    <text evidence="4">The sequence shown here is derived from an EMBL/GenBank/DDBJ whole genome shotgun (WGS) entry which is preliminary data.</text>
</comment>
<dbReference type="AlphaFoldDB" id="A0A4R2JE74"/>